<feature type="transmembrane region" description="Helical" evidence="8">
    <location>
        <begin position="17"/>
        <end position="36"/>
    </location>
</feature>
<feature type="domain" description="Lycopene cyclase" evidence="9">
    <location>
        <begin position="26"/>
        <end position="109"/>
    </location>
</feature>
<feature type="transmembrane region" description="Helical" evidence="8">
    <location>
        <begin position="94"/>
        <end position="111"/>
    </location>
</feature>
<evidence type="ECO:0000256" key="2">
    <source>
        <dbReference type="ARBA" id="ARBA00004829"/>
    </source>
</evidence>
<comment type="caution">
    <text evidence="10">The sequence shown here is derived from an EMBL/GenBank/DDBJ whole genome shotgun (WGS) entry which is preliminary data.</text>
</comment>
<sequence>MAGADGPRETPNGCRAVTYPLIVIPFVVATVVVTALSARRPRFRARMVWSTAAAVVLILLTAVFDNVMIAAGLFTYPEEHLSGIRIGLAPLEDFAYPLCAAFLVPAVATLLEKPNR</sequence>
<gene>
    <name evidence="10" type="ORF">QE367_000346</name>
</gene>
<keyword evidence="11" id="KW-1185">Reference proteome</keyword>
<evidence type="ECO:0000256" key="8">
    <source>
        <dbReference type="SAM" id="Phobius"/>
    </source>
</evidence>
<protein>
    <submittedName>
        <fullName evidence="10">Lycopene cyclase domain-containing protein</fullName>
    </submittedName>
</protein>
<name>A0ABU1HWX3_9MICO</name>
<evidence type="ECO:0000313" key="10">
    <source>
        <dbReference type="EMBL" id="MDR6166142.1"/>
    </source>
</evidence>
<keyword evidence="6 8" id="KW-0472">Membrane</keyword>
<evidence type="ECO:0000256" key="1">
    <source>
        <dbReference type="ARBA" id="ARBA00004141"/>
    </source>
</evidence>
<dbReference type="NCBIfam" id="TIGR03462">
    <property type="entry name" value="CarR_dom_SF"/>
    <property type="match status" value="1"/>
</dbReference>
<comment type="pathway">
    <text evidence="2">Carotenoid biosynthesis.</text>
</comment>
<keyword evidence="7" id="KW-0413">Isomerase</keyword>
<evidence type="ECO:0000256" key="6">
    <source>
        <dbReference type="ARBA" id="ARBA00023136"/>
    </source>
</evidence>
<dbReference type="EMBL" id="JAVIZA010000001">
    <property type="protein sequence ID" value="MDR6166142.1"/>
    <property type="molecule type" value="Genomic_DNA"/>
</dbReference>
<feature type="transmembrane region" description="Helical" evidence="8">
    <location>
        <begin position="48"/>
        <end position="74"/>
    </location>
</feature>
<keyword evidence="5 8" id="KW-1133">Transmembrane helix</keyword>
<dbReference type="InterPro" id="IPR017825">
    <property type="entry name" value="Lycopene_cyclase_dom"/>
</dbReference>
<reference evidence="10 11" key="1">
    <citation type="submission" date="2023-08" db="EMBL/GenBank/DDBJ databases">
        <title>Functional and genomic diversity of the sorghum phyllosphere microbiome.</title>
        <authorList>
            <person name="Shade A."/>
        </authorList>
    </citation>
    <scope>NUCLEOTIDE SEQUENCE [LARGE SCALE GENOMIC DNA]</scope>
    <source>
        <strain evidence="10 11">SORGH_AS_0919</strain>
    </source>
</reference>
<keyword evidence="3 8" id="KW-0812">Transmembrane</keyword>
<dbReference type="Pfam" id="PF18916">
    <property type="entry name" value="Lycopene_cyc"/>
    <property type="match status" value="1"/>
</dbReference>
<evidence type="ECO:0000256" key="7">
    <source>
        <dbReference type="ARBA" id="ARBA00023235"/>
    </source>
</evidence>
<evidence type="ECO:0000256" key="4">
    <source>
        <dbReference type="ARBA" id="ARBA00022746"/>
    </source>
</evidence>
<evidence type="ECO:0000256" key="5">
    <source>
        <dbReference type="ARBA" id="ARBA00022989"/>
    </source>
</evidence>
<dbReference type="Proteomes" id="UP001260188">
    <property type="component" value="Unassembled WGS sequence"/>
</dbReference>
<evidence type="ECO:0000256" key="3">
    <source>
        <dbReference type="ARBA" id="ARBA00022692"/>
    </source>
</evidence>
<evidence type="ECO:0000313" key="11">
    <source>
        <dbReference type="Proteomes" id="UP001260188"/>
    </source>
</evidence>
<proteinExistence type="predicted"/>
<accession>A0ABU1HWX3</accession>
<evidence type="ECO:0000259" key="9">
    <source>
        <dbReference type="Pfam" id="PF18916"/>
    </source>
</evidence>
<comment type="subcellular location">
    <subcellularLocation>
        <location evidence="1">Membrane</location>
        <topology evidence="1">Multi-pass membrane protein</topology>
    </subcellularLocation>
</comment>
<organism evidence="10 11">
    <name type="scientific">Microbacterium paludicola</name>
    <dbReference type="NCBI Taxonomy" id="300019"/>
    <lineage>
        <taxon>Bacteria</taxon>
        <taxon>Bacillati</taxon>
        <taxon>Actinomycetota</taxon>
        <taxon>Actinomycetes</taxon>
        <taxon>Micrococcales</taxon>
        <taxon>Microbacteriaceae</taxon>
        <taxon>Microbacterium</taxon>
    </lineage>
</organism>
<keyword evidence="4" id="KW-0125">Carotenoid biosynthesis</keyword>